<organism evidence="4 5">
    <name type="scientific">Marinovum algicola</name>
    <dbReference type="NCBI Taxonomy" id="42444"/>
    <lineage>
        <taxon>Bacteria</taxon>
        <taxon>Pseudomonadati</taxon>
        <taxon>Pseudomonadota</taxon>
        <taxon>Alphaproteobacteria</taxon>
        <taxon>Rhodobacterales</taxon>
        <taxon>Roseobacteraceae</taxon>
        <taxon>Marinovum</taxon>
    </lineage>
</organism>
<dbReference type="PANTHER" id="PTHR37461:SF1">
    <property type="entry name" value="ANTI-SIGMA-K FACTOR RSKA"/>
    <property type="match status" value="1"/>
</dbReference>
<reference evidence="4 5" key="1">
    <citation type="submission" date="2016-10" db="EMBL/GenBank/DDBJ databases">
        <authorList>
            <person name="Varghese N."/>
            <person name="Submissions S."/>
        </authorList>
    </citation>
    <scope>NUCLEOTIDE SEQUENCE [LARGE SCALE GENOMIC DNA]</scope>
    <source>
        <strain evidence="4 5">FF3</strain>
    </source>
</reference>
<feature type="transmembrane region" description="Helical" evidence="2">
    <location>
        <begin position="87"/>
        <end position="107"/>
    </location>
</feature>
<dbReference type="RefSeq" id="WP_074835304.1">
    <property type="nucleotide sequence ID" value="NZ_CATLTK010000003.1"/>
</dbReference>
<dbReference type="GO" id="GO:0006417">
    <property type="term" value="P:regulation of translation"/>
    <property type="evidence" value="ECO:0007669"/>
    <property type="project" value="TreeGrafter"/>
</dbReference>
<dbReference type="GeneID" id="80817261"/>
<accession>A0A975ZM97</accession>
<dbReference type="PANTHER" id="PTHR37461">
    <property type="entry name" value="ANTI-SIGMA-K FACTOR RSKA"/>
    <property type="match status" value="1"/>
</dbReference>
<dbReference type="InterPro" id="IPR051474">
    <property type="entry name" value="Anti-sigma-K/W_factor"/>
</dbReference>
<dbReference type="Proteomes" id="UP000182932">
    <property type="component" value="Unassembled WGS sequence"/>
</dbReference>
<feature type="region of interest" description="Disordered" evidence="1">
    <location>
        <begin position="204"/>
        <end position="226"/>
    </location>
</feature>
<keyword evidence="2" id="KW-0812">Transmembrane</keyword>
<evidence type="ECO:0000313" key="4">
    <source>
        <dbReference type="EMBL" id="SEI93218.1"/>
    </source>
</evidence>
<dbReference type="EMBL" id="FNYY01000002">
    <property type="protein sequence ID" value="SEI93218.1"/>
    <property type="molecule type" value="Genomic_DNA"/>
</dbReference>
<evidence type="ECO:0000259" key="3">
    <source>
        <dbReference type="Pfam" id="PF10099"/>
    </source>
</evidence>
<dbReference type="Pfam" id="PF10099">
    <property type="entry name" value="RskA_C"/>
    <property type="match status" value="1"/>
</dbReference>
<dbReference type="InterPro" id="IPR018764">
    <property type="entry name" value="RskA_C"/>
</dbReference>
<dbReference type="GO" id="GO:0005886">
    <property type="term" value="C:plasma membrane"/>
    <property type="evidence" value="ECO:0007669"/>
    <property type="project" value="InterPro"/>
</dbReference>
<proteinExistence type="predicted"/>
<name>A0A975ZM97_9RHOB</name>
<keyword evidence="2" id="KW-0472">Membrane</keyword>
<feature type="domain" description="Anti-sigma K factor RskA C-terminal" evidence="3">
    <location>
        <begin position="118"/>
        <end position="217"/>
    </location>
</feature>
<sequence length="226" mass="23555">MSDPTDTPDDDSVLAAEYVLGLLSEAEEDAFARRLFLEAELRWLCDGWSEYFAALADEAAPVTPPAALWPAIEKRVYGPPMPVWRRLNLGTAVIGTALAAGLAFAALRFGWLLPEPLPLTAELTSETAGEVARIALDPESGSVTAELVGLFPEPGRARELWLIQGDNPPVSLGLLAPGTVVAFELPETLRAALEGAVLAISDEPAGGSPTGQPTGAVLAAGSVTAS</sequence>
<evidence type="ECO:0000256" key="1">
    <source>
        <dbReference type="SAM" id="MobiDB-lite"/>
    </source>
</evidence>
<keyword evidence="5" id="KW-1185">Reference proteome</keyword>
<dbReference type="AlphaFoldDB" id="A0A975ZM97"/>
<evidence type="ECO:0000313" key="5">
    <source>
        <dbReference type="Proteomes" id="UP000182932"/>
    </source>
</evidence>
<evidence type="ECO:0000256" key="2">
    <source>
        <dbReference type="SAM" id="Phobius"/>
    </source>
</evidence>
<gene>
    <name evidence="4" type="ORF">SAMN04487940_102405</name>
</gene>
<keyword evidence="2" id="KW-1133">Transmembrane helix</keyword>
<protein>
    <submittedName>
        <fullName evidence="4">Anti-sigma-K factor RskA</fullName>
    </submittedName>
</protein>
<dbReference type="GO" id="GO:0016989">
    <property type="term" value="F:sigma factor antagonist activity"/>
    <property type="evidence" value="ECO:0007669"/>
    <property type="project" value="TreeGrafter"/>
</dbReference>
<comment type="caution">
    <text evidence="4">The sequence shown here is derived from an EMBL/GenBank/DDBJ whole genome shotgun (WGS) entry which is preliminary data.</text>
</comment>